<organism evidence="3 4">
    <name type="scientific">Campylobacter felis</name>
    <dbReference type="NCBI Taxonomy" id="2974565"/>
    <lineage>
        <taxon>Bacteria</taxon>
        <taxon>Pseudomonadati</taxon>
        <taxon>Campylobacterota</taxon>
        <taxon>Epsilonproteobacteria</taxon>
        <taxon>Campylobacterales</taxon>
        <taxon>Campylobacteraceae</taxon>
        <taxon>Campylobacter</taxon>
    </lineage>
</organism>
<protein>
    <submittedName>
        <fullName evidence="3">YhcB family protein</fullName>
    </submittedName>
</protein>
<reference evidence="3" key="2">
    <citation type="journal article" date="2023" name="Microorganisms">
        <title>Isolation and Genomic Characteristics of Cat-Borne Campylobacter felis sp. nov. and Sheep-Borne Campylobacter ovis sp. nov.</title>
        <authorList>
            <person name="Wang H."/>
            <person name="Li Y."/>
            <person name="Gu Y."/>
            <person name="Zhou G."/>
            <person name="Chen X."/>
            <person name="Zhang X."/>
            <person name="Shao Z."/>
            <person name="Zhang J."/>
            <person name="Zhang M."/>
        </authorList>
    </citation>
    <scope>NUCLEOTIDE SEQUENCE</scope>
    <source>
        <strain evidence="3">XJK33-1</strain>
    </source>
</reference>
<dbReference type="Proteomes" id="UP001176223">
    <property type="component" value="Unassembled WGS sequence"/>
</dbReference>
<comment type="caution">
    <text evidence="3">The sequence shown here is derived from an EMBL/GenBank/DDBJ whole genome shotgun (WGS) entry which is preliminary data.</text>
</comment>
<proteinExistence type="predicted"/>
<keyword evidence="4" id="KW-1185">Reference proteome</keyword>
<feature type="coiled-coil region" evidence="1">
    <location>
        <begin position="39"/>
        <end position="73"/>
    </location>
</feature>
<reference evidence="3" key="1">
    <citation type="submission" date="2022-08" db="EMBL/GenBank/DDBJ databases">
        <authorList>
            <person name="Wang H."/>
        </authorList>
    </citation>
    <scope>NUCLEOTIDE SEQUENCE</scope>
    <source>
        <strain evidence="3">XJK33-1</strain>
    </source>
</reference>
<keyword evidence="2" id="KW-1133">Transmembrane helix</keyword>
<evidence type="ECO:0000313" key="3">
    <source>
        <dbReference type="EMBL" id="MDL0147473.1"/>
    </source>
</evidence>
<evidence type="ECO:0000313" key="4">
    <source>
        <dbReference type="Proteomes" id="UP001176223"/>
    </source>
</evidence>
<sequence>MDIFTAFTTIETNGDFFKGFIIGLLVGAIVAHFVFKSITNILNQHIKDLKAELDQAKKEAKAFKDELIKQQNLDMVGSIFKDDK</sequence>
<keyword evidence="2" id="KW-0472">Membrane</keyword>
<keyword evidence="1" id="KW-0175">Coiled coil</keyword>
<keyword evidence="2" id="KW-0812">Transmembrane</keyword>
<evidence type="ECO:0000256" key="1">
    <source>
        <dbReference type="SAM" id="Coils"/>
    </source>
</evidence>
<accession>A0ABT7I5D3</accession>
<dbReference type="EMBL" id="JANURU010000016">
    <property type="protein sequence ID" value="MDL0147473.1"/>
    <property type="molecule type" value="Genomic_DNA"/>
</dbReference>
<evidence type="ECO:0000256" key="2">
    <source>
        <dbReference type="SAM" id="Phobius"/>
    </source>
</evidence>
<gene>
    <name evidence="3" type="ORF">NYG95_07625</name>
</gene>
<dbReference type="RefSeq" id="WP_270977859.1">
    <property type="nucleotide sequence ID" value="NZ_JANURS010000015.1"/>
</dbReference>
<feature type="transmembrane region" description="Helical" evidence="2">
    <location>
        <begin position="16"/>
        <end position="35"/>
    </location>
</feature>
<name>A0ABT7I5D3_9BACT</name>